<dbReference type="Proteomes" id="UP000004342">
    <property type="component" value="Unassembled WGS sequence"/>
</dbReference>
<dbReference type="SUPFAM" id="SSF56672">
    <property type="entry name" value="DNA/RNA polymerases"/>
    <property type="match status" value="1"/>
</dbReference>
<gene>
    <name evidence="2" type="ORF">AC1_A0302</name>
</gene>
<keyword evidence="2" id="KW-0548">Nucleotidyltransferase</keyword>
<keyword evidence="2" id="KW-0695">RNA-directed DNA polymerase</keyword>
<dbReference type="Pfam" id="PF00078">
    <property type="entry name" value="RVT_1"/>
    <property type="match status" value="1"/>
</dbReference>
<organism evidence="2 3">
    <name type="scientific">Clostridium perfringens B str. ATCC 3626</name>
    <dbReference type="NCBI Taxonomy" id="451754"/>
    <lineage>
        <taxon>Bacteria</taxon>
        <taxon>Bacillati</taxon>
        <taxon>Bacillota</taxon>
        <taxon>Clostridia</taxon>
        <taxon>Eubacteriales</taxon>
        <taxon>Clostridiaceae</taxon>
        <taxon>Clostridium</taxon>
    </lineage>
</organism>
<dbReference type="CDD" id="cd01651">
    <property type="entry name" value="RT_G2_intron"/>
    <property type="match status" value="1"/>
</dbReference>
<dbReference type="PANTHER" id="PTHR34047:SF8">
    <property type="entry name" value="PROTEIN YKFC"/>
    <property type="match status" value="1"/>
</dbReference>
<dbReference type="InterPro" id="IPR003615">
    <property type="entry name" value="HNH_nuc"/>
</dbReference>
<dbReference type="EMBL" id="ABDV01000021">
    <property type="protein sequence ID" value="EDT23168.1"/>
    <property type="molecule type" value="Genomic_DNA"/>
</dbReference>
<evidence type="ECO:0000313" key="2">
    <source>
        <dbReference type="EMBL" id="EDT23168.1"/>
    </source>
</evidence>
<proteinExistence type="predicted"/>
<feature type="domain" description="Reverse transcriptase" evidence="1">
    <location>
        <begin position="84"/>
        <end position="351"/>
    </location>
</feature>
<name>A0AAV3BPT6_CLOPF</name>
<protein>
    <submittedName>
        <fullName evidence="2">Group II intron reverse transcriptase maturase</fullName>
    </submittedName>
</protein>
<dbReference type="PANTHER" id="PTHR34047">
    <property type="entry name" value="NUCLEAR INTRON MATURASE 1, MITOCHONDRIAL-RELATED"/>
    <property type="match status" value="1"/>
</dbReference>
<evidence type="ECO:0000313" key="3">
    <source>
        <dbReference type="Proteomes" id="UP000004342"/>
    </source>
</evidence>
<dbReference type="InterPro" id="IPR000477">
    <property type="entry name" value="RT_dom"/>
</dbReference>
<dbReference type="SMART" id="SM00507">
    <property type="entry name" value="HNHc"/>
    <property type="match status" value="1"/>
</dbReference>
<dbReference type="InterPro" id="IPR043502">
    <property type="entry name" value="DNA/RNA_pol_sf"/>
</dbReference>
<dbReference type="AlphaFoldDB" id="A0AAV3BPT6"/>
<dbReference type="InterPro" id="IPR051083">
    <property type="entry name" value="GrpII_Intron_Splice-Mob/Def"/>
</dbReference>
<dbReference type="NCBIfam" id="TIGR04416">
    <property type="entry name" value="group_II_RT_mat"/>
    <property type="match status" value="1"/>
</dbReference>
<evidence type="ECO:0000259" key="1">
    <source>
        <dbReference type="PROSITE" id="PS50878"/>
    </source>
</evidence>
<dbReference type="GO" id="GO:0003964">
    <property type="term" value="F:RNA-directed DNA polymerase activity"/>
    <property type="evidence" value="ECO:0007669"/>
    <property type="project" value="UniProtKB-KW"/>
</dbReference>
<reference evidence="2 3" key="1">
    <citation type="submission" date="2007-07" db="EMBL/GenBank/DDBJ databases">
        <title>Annotation of Clostridium perfringens B str. ATCC 3626.</title>
        <authorList>
            <person name="Paulsen I."/>
            <person name="Sebastian Y."/>
        </authorList>
    </citation>
    <scope>NUCLEOTIDE SEQUENCE [LARGE SCALE GENOMIC DNA]</scope>
    <source>
        <strain evidence="3">B str. ATCC 3626</strain>
    </source>
</reference>
<sequence length="636" mass="74658">MTKQLKNNKLRHNEYYNMQSIYDELYQKSKNGCKFKKLMKYITCENNIKLAYRNIKNNTGSKTYGTDFINIKDIEKISVEEFVQIIQRKFDNYQPKLVKRVEIPKEGSDKTRPLGIPTMYDRIIQQCIFQVLEPICEAKFYEHSYGFRPNRSVEQAIAQIHRNMQISHLHYCIDVDIKGFFDNVNHSKLLKQMWTLGIQDKKLLAIIRKIIKAPIKMPDKTICYPTKGTPQGGILSPLLSNIVLNELDWWVSSNWENIPTKKKYYTLTLKNGTVSRSGTYEALKKTRLKEMRIVRYADDFKIFCRNYNSAKRTFYAIKGWLKDRLKLDISSEKSKIVNLRKHYSNFLGFKLKVHKKRNKYTVTSNMSDKAIKNATKKLIEQIKLIQKPVNNKEKYKMIQDYNSKVMGIHNYYKIATKVCLDCRKISFQIMAVFKNRMRKNFKSVKFYKKRNQKIPNISKVIKINYGKSNQIRFIDGYAIAPIGYIQNKVPICKRKSVNKYTPVGRLGIHKNLGIDMFILLKLMQNPITNRSIQFADNRISLYAWQYGRCAVTGIKLNYNDIHCHHKIPINKGGTDEYKNLIIVHKDIHRLIHATIPSTILKYISEYKNQINLNKLNELRNLVGNIKISSLDNTITC</sequence>
<dbReference type="RefSeq" id="WP_003458949.1">
    <property type="nucleotide sequence ID" value="NZ_ABDV01000021.1"/>
</dbReference>
<comment type="caution">
    <text evidence="2">The sequence shown here is derived from an EMBL/GenBank/DDBJ whole genome shotgun (WGS) entry which is preliminary data.</text>
</comment>
<dbReference type="PROSITE" id="PS50878">
    <property type="entry name" value="RT_POL"/>
    <property type="match status" value="1"/>
</dbReference>
<keyword evidence="2" id="KW-0808">Transferase</keyword>
<dbReference type="InterPro" id="IPR030931">
    <property type="entry name" value="Group_II_RT_mat"/>
</dbReference>
<accession>A0AAV3BPT6</accession>
<dbReference type="Gene3D" id="1.10.30.50">
    <property type="match status" value="1"/>
</dbReference>
<dbReference type="CDD" id="cd00085">
    <property type="entry name" value="HNHc"/>
    <property type="match status" value="1"/>
</dbReference>